<gene>
    <name evidence="2" type="ORF">JD844_015180</name>
</gene>
<dbReference type="PROSITE" id="PS50835">
    <property type="entry name" value="IG_LIKE"/>
    <property type="match status" value="4"/>
</dbReference>
<dbReference type="Proteomes" id="UP000826234">
    <property type="component" value="Unassembled WGS sequence"/>
</dbReference>
<dbReference type="InterPro" id="IPR036179">
    <property type="entry name" value="Ig-like_dom_sf"/>
</dbReference>
<dbReference type="InterPro" id="IPR050150">
    <property type="entry name" value="IgV_Light_Chain"/>
</dbReference>
<feature type="domain" description="Ig-like" evidence="1">
    <location>
        <begin position="290"/>
        <end position="390"/>
    </location>
</feature>
<dbReference type="InterPro" id="IPR013106">
    <property type="entry name" value="Ig_V-set"/>
</dbReference>
<dbReference type="InterPro" id="IPR013783">
    <property type="entry name" value="Ig-like_fold"/>
</dbReference>
<dbReference type="InterPro" id="IPR003599">
    <property type="entry name" value="Ig_sub"/>
</dbReference>
<dbReference type="PANTHER" id="PTHR23267">
    <property type="entry name" value="IMMUNOGLOBULIN LIGHT CHAIN"/>
    <property type="match status" value="1"/>
</dbReference>
<evidence type="ECO:0000313" key="2">
    <source>
        <dbReference type="EMBL" id="KAH0625598.1"/>
    </source>
</evidence>
<feature type="domain" description="Ig-like" evidence="1">
    <location>
        <begin position="187"/>
        <end position="273"/>
    </location>
</feature>
<reference evidence="2 3" key="1">
    <citation type="journal article" date="2022" name="Gigascience">
        <title>A chromosome-level genome assembly and annotation of the desert horned lizard, Phrynosoma platyrhinos, provides insight into chromosomal rearrangements among reptiles.</title>
        <authorList>
            <person name="Koochekian N."/>
            <person name="Ascanio A."/>
            <person name="Farleigh K."/>
            <person name="Card D.C."/>
            <person name="Schield D.R."/>
            <person name="Castoe T.A."/>
            <person name="Jezkova T."/>
        </authorList>
    </citation>
    <scope>NUCLEOTIDE SEQUENCE [LARGE SCALE GENOMIC DNA]</scope>
    <source>
        <strain evidence="2">NK-2021</strain>
    </source>
</reference>
<dbReference type="InterPro" id="IPR007110">
    <property type="entry name" value="Ig-like_dom"/>
</dbReference>
<dbReference type="EMBL" id="JAIPUX010001211">
    <property type="protein sequence ID" value="KAH0625598.1"/>
    <property type="molecule type" value="Genomic_DNA"/>
</dbReference>
<dbReference type="SMART" id="SM00409">
    <property type="entry name" value="IG"/>
    <property type="match status" value="4"/>
</dbReference>
<protein>
    <recommendedName>
        <fullName evidence="1">Ig-like domain-containing protein</fullName>
    </recommendedName>
</protein>
<evidence type="ECO:0000259" key="1">
    <source>
        <dbReference type="PROSITE" id="PS50835"/>
    </source>
</evidence>
<dbReference type="SMART" id="SM00408">
    <property type="entry name" value="IGc2"/>
    <property type="match status" value="4"/>
</dbReference>
<dbReference type="SMART" id="SM00406">
    <property type="entry name" value="IGv"/>
    <property type="match status" value="4"/>
</dbReference>
<organism evidence="2 3">
    <name type="scientific">Phrynosoma platyrhinos</name>
    <name type="common">Desert horned lizard</name>
    <dbReference type="NCBI Taxonomy" id="52577"/>
    <lineage>
        <taxon>Eukaryota</taxon>
        <taxon>Metazoa</taxon>
        <taxon>Chordata</taxon>
        <taxon>Craniata</taxon>
        <taxon>Vertebrata</taxon>
        <taxon>Euteleostomi</taxon>
        <taxon>Lepidosauria</taxon>
        <taxon>Squamata</taxon>
        <taxon>Bifurcata</taxon>
        <taxon>Unidentata</taxon>
        <taxon>Episquamata</taxon>
        <taxon>Toxicofera</taxon>
        <taxon>Iguania</taxon>
        <taxon>Phrynosomatidae</taxon>
        <taxon>Phrynosomatinae</taxon>
        <taxon>Phrynosoma</taxon>
    </lineage>
</organism>
<feature type="domain" description="Ig-like" evidence="1">
    <location>
        <begin position="1"/>
        <end position="100"/>
    </location>
</feature>
<proteinExistence type="predicted"/>
<dbReference type="Gene3D" id="2.60.40.10">
    <property type="entry name" value="Immunoglobulins"/>
    <property type="match status" value="4"/>
</dbReference>
<name>A0ABQ7T8M0_PHRPL</name>
<accession>A0ABQ7T8M0</accession>
<keyword evidence="3" id="KW-1185">Reference proteome</keyword>
<dbReference type="SUPFAM" id="SSF48726">
    <property type="entry name" value="Immunoglobulin"/>
    <property type="match status" value="4"/>
</dbReference>
<sequence>MLIQPTSQSVPPGQMARLSCTVSNDPNNLIWLLQRPRQPPRKVHCQGCDRGPGIPDRFTASQSENVGYLTITNVEAEDEATYYCVHSQGTVTQPATESVSPGQTIKLSCSRSSDNWYEYVSWIQQKSAQTPRFVHCNGCSNRGDGIPNRFTASASGNDAYLTITNVEAEDEADYYCVTWSHSVRSQPTVTQPASESASPGQTIRLSCSRSSGNWDSYFRWIRQKSGETPQFVHCNGCSRGEGIPDRFTVSASGNTGQLTITNAQAEDEADYYCLCFYNTDSKFHSVCSQPTVTQPAFASVSPGQTTKLTCTKSPGSWYQYISWVRQKSGQGPGFVHCNGCSNRGEGIPDRFTASASGNDAYLTIANIQDEDEGDYYCAAWSNSANVYHSS</sequence>
<dbReference type="Pfam" id="PF07686">
    <property type="entry name" value="V-set"/>
    <property type="match status" value="4"/>
</dbReference>
<dbReference type="InterPro" id="IPR003598">
    <property type="entry name" value="Ig_sub2"/>
</dbReference>
<feature type="domain" description="Ig-like" evidence="1">
    <location>
        <begin position="102"/>
        <end position="176"/>
    </location>
</feature>
<comment type="caution">
    <text evidence="2">The sequence shown here is derived from an EMBL/GenBank/DDBJ whole genome shotgun (WGS) entry which is preliminary data.</text>
</comment>
<evidence type="ECO:0000313" key="3">
    <source>
        <dbReference type="Proteomes" id="UP000826234"/>
    </source>
</evidence>